<evidence type="ECO:0000313" key="3">
    <source>
        <dbReference type="Proteomes" id="UP000323386"/>
    </source>
</evidence>
<accession>A0A5C3EZK7</accession>
<feature type="compositionally biased region" description="Basic residues" evidence="1">
    <location>
        <begin position="68"/>
        <end position="82"/>
    </location>
</feature>
<dbReference type="Pfam" id="PF14617">
    <property type="entry name" value="CMS1"/>
    <property type="match status" value="1"/>
</dbReference>
<dbReference type="PANTHER" id="PTHR24030:SF0">
    <property type="entry name" value="PROTEIN CMSS1"/>
    <property type="match status" value="1"/>
</dbReference>
<reference evidence="2 3" key="1">
    <citation type="submission" date="2018-03" db="EMBL/GenBank/DDBJ databases">
        <authorList>
            <person name="Guldener U."/>
        </authorList>
    </citation>
    <scope>NUCLEOTIDE SEQUENCE [LARGE SCALE GENOMIC DNA]</scope>
    <source>
        <strain evidence="2 3">DAOM196992</strain>
    </source>
</reference>
<dbReference type="GO" id="GO:0030686">
    <property type="term" value="C:90S preribosome"/>
    <property type="evidence" value="ECO:0007669"/>
    <property type="project" value="TreeGrafter"/>
</dbReference>
<feature type="region of interest" description="Disordered" evidence="1">
    <location>
        <begin position="37"/>
        <end position="82"/>
    </location>
</feature>
<protein>
    <submittedName>
        <fullName evidence="2">Uncharacterized protein</fullName>
    </submittedName>
</protein>
<gene>
    <name evidence="2" type="ORF">PSFLO_02697</name>
</gene>
<sequence>MADELEDNLLLEDNDSIAGSGGVSVDGDDAFAVAGIASDDDYHASDEPIGAVKQRHERLSADATKEERKRKRKQKERAKKQQRAALAAEFAEGLGSVATQPPDMQADYLGSKQRATYPKLSSIELDELRMKGGCHTTSSQVHRSSIDIAAGSISSSTDIALCFGSAYIWRRTENMLVDTTSFDRPRKEESLAAFVRKYAPETAQALSDASAPINMRPGRPGAVVLTGNAQRAADLAKALRALDPNPAVDGPSESSRPPKKRQKQAQGAVVAVETPHKSNDKGHVGFIVGKLFARHFKLKEHQTWLQQHACPLAAGTPQRVASLISSGDLKLDSLEVIVVDQTWVDAKQRTVLDTPETRDELIKLLASDQILAALRRAERPVKLALF</sequence>
<proteinExistence type="predicted"/>
<dbReference type="EMBL" id="OOIP01000006">
    <property type="protein sequence ID" value="SPO37225.1"/>
    <property type="molecule type" value="Genomic_DNA"/>
</dbReference>
<feature type="region of interest" description="Disordered" evidence="1">
    <location>
        <begin position="243"/>
        <end position="276"/>
    </location>
</feature>
<dbReference type="GO" id="GO:0005634">
    <property type="term" value="C:nucleus"/>
    <property type="evidence" value="ECO:0007669"/>
    <property type="project" value="TreeGrafter"/>
</dbReference>
<organism evidence="2 3">
    <name type="scientific">Pseudozyma flocculosa</name>
    <dbReference type="NCBI Taxonomy" id="84751"/>
    <lineage>
        <taxon>Eukaryota</taxon>
        <taxon>Fungi</taxon>
        <taxon>Dikarya</taxon>
        <taxon>Basidiomycota</taxon>
        <taxon>Ustilaginomycotina</taxon>
        <taxon>Ustilaginomycetes</taxon>
        <taxon>Ustilaginales</taxon>
        <taxon>Ustilaginaceae</taxon>
        <taxon>Pseudozyma</taxon>
    </lineage>
</organism>
<dbReference type="Proteomes" id="UP000323386">
    <property type="component" value="Unassembled WGS sequence"/>
</dbReference>
<dbReference type="PANTHER" id="PTHR24030">
    <property type="entry name" value="PROTEIN CMSS1"/>
    <property type="match status" value="1"/>
</dbReference>
<keyword evidence="3" id="KW-1185">Reference proteome</keyword>
<dbReference type="InterPro" id="IPR032704">
    <property type="entry name" value="Cms1"/>
</dbReference>
<evidence type="ECO:0000256" key="1">
    <source>
        <dbReference type="SAM" id="MobiDB-lite"/>
    </source>
</evidence>
<feature type="region of interest" description="Disordered" evidence="1">
    <location>
        <begin position="1"/>
        <end position="25"/>
    </location>
</feature>
<name>A0A5C3EZK7_9BASI</name>
<evidence type="ECO:0000313" key="2">
    <source>
        <dbReference type="EMBL" id="SPO37225.1"/>
    </source>
</evidence>
<feature type="compositionally biased region" description="Acidic residues" evidence="1">
    <location>
        <begin position="1"/>
        <end position="15"/>
    </location>
</feature>
<dbReference type="OrthoDB" id="1929311at2759"/>
<dbReference type="AlphaFoldDB" id="A0A5C3EZK7"/>
<feature type="compositionally biased region" description="Basic and acidic residues" evidence="1">
    <location>
        <begin position="57"/>
        <end position="67"/>
    </location>
</feature>